<protein>
    <submittedName>
        <fullName evidence="2">Uncharacterized protein</fullName>
    </submittedName>
</protein>
<sequence length="122" mass="13934">MAAFVKNFELTFCSDRGKRRCVCETNATEGPRQQLGFRTTTLRTENRPSRCKLVVSFDALRQEQVAFSSLPTRTEYNEGSVKYKLKVAYDGSSYAGWQLQPKQPTVQGELEKALCRVTQEDR</sequence>
<dbReference type="SUPFAM" id="SSF55120">
    <property type="entry name" value="Pseudouridine synthase"/>
    <property type="match status" value="1"/>
</dbReference>
<dbReference type="InterPro" id="IPR020103">
    <property type="entry name" value="PsdUridine_synth_cat_dom_sf"/>
</dbReference>
<evidence type="ECO:0000313" key="2">
    <source>
        <dbReference type="EMBL" id="JAC72697.1"/>
    </source>
</evidence>
<dbReference type="GO" id="GO:0009982">
    <property type="term" value="F:pseudouridine synthase activity"/>
    <property type="evidence" value="ECO:0007669"/>
    <property type="project" value="InterPro"/>
</dbReference>
<dbReference type="InterPro" id="IPR020094">
    <property type="entry name" value="TruA/RsuA/RluB/E/F_N"/>
</dbReference>
<proteinExistence type="predicted"/>
<gene>
    <name evidence="2" type="ORF">TSPGSL018_30695</name>
</gene>
<feature type="non-terminal residue" evidence="2">
    <location>
        <position position="122"/>
    </location>
</feature>
<name>A0A061RID4_9CHLO</name>
<dbReference type="GO" id="GO:0003723">
    <property type="term" value="F:RNA binding"/>
    <property type="evidence" value="ECO:0007669"/>
    <property type="project" value="InterPro"/>
</dbReference>
<reference evidence="2" key="1">
    <citation type="submission" date="2014-05" db="EMBL/GenBank/DDBJ databases">
        <title>The transcriptome of the halophilic microalga Tetraselmis sp. GSL018 isolated from the Great Salt Lake, Utah.</title>
        <authorList>
            <person name="Jinkerson R.E."/>
            <person name="D'Adamo S."/>
            <person name="Posewitz M.C."/>
        </authorList>
    </citation>
    <scope>NUCLEOTIDE SEQUENCE</scope>
    <source>
        <strain evidence="2">GSL018</strain>
    </source>
</reference>
<evidence type="ECO:0000256" key="1">
    <source>
        <dbReference type="ARBA" id="ARBA00023235"/>
    </source>
</evidence>
<accession>A0A061RID4</accession>
<keyword evidence="1" id="KW-0413">Isomerase</keyword>
<dbReference type="GO" id="GO:0001522">
    <property type="term" value="P:pseudouridine synthesis"/>
    <property type="evidence" value="ECO:0007669"/>
    <property type="project" value="InterPro"/>
</dbReference>
<dbReference type="EMBL" id="GBEZ01013271">
    <property type="protein sequence ID" value="JAC72697.1"/>
    <property type="molecule type" value="Transcribed_RNA"/>
</dbReference>
<organism evidence="2">
    <name type="scientific">Tetraselmis sp. GSL018</name>
    <dbReference type="NCBI Taxonomy" id="582737"/>
    <lineage>
        <taxon>Eukaryota</taxon>
        <taxon>Viridiplantae</taxon>
        <taxon>Chlorophyta</taxon>
        <taxon>core chlorophytes</taxon>
        <taxon>Chlorodendrophyceae</taxon>
        <taxon>Chlorodendrales</taxon>
        <taxon>Chlorodendraceae</taxon>
        <taxon>Tetraselmis</taxon>
    </lineage>
</organism>
<dbReference type="Gene3D" id="3.30.70.580">
    <property type="entry name" value="Pseudouridine synthase I, catalytic domain, N-terminal subdomain"/>
    <property type="match status" value="1"/>
</dbReference>
<dbReference type="AlphaFoldDB" id="A0A061RID4"/>